<keyword evidence="2" id="KW-1185">Reference proteome</keyword>
<dbReference type="Proteomes" id="UP000789396">
    <property type="component" value="Unassembled WGS sequence"/>
</dbReference>
<evidence type="ECO:0000313" key="1">
    <source>
        <dbReference type="EMBL" id="CAG8695867.1"/>
    </source>
</evidence>
<name>A0A9N9F056_9GLOM</name>
<dbReference type="OrthoDB" id="2428047at2759"/>
<gene>
    <name evidence="1" type="ORF">RFULGI_LOCUS10202</name>
</gene>
<dbReference type="EMBL" id="CAJVPZ010019729">
    <property type="protein sequence ID" value="CAG8695867.1"/>
    <property type="molecule type" value="Genomic_DNA"/>
</dbReference>
<organism evidence="1 2">
    <name type="scientific">Racocetra fulgida</name>
    <dbReference type="NCBI Taxonomy" id="60492"/>
    <lineage>
        <taxon>Eukaryota</taxon>
        <taxon>Fungi</taxon>
        <taxon>Fungi incertae sedis</taxon>
        <taxon>Mucoromycota</taxon>
        <taxon>Glomeromycotina</taxon>
        <taxon>Glomeromycetes</taxon>
        <taxon>Diversisporales</taxon>
        <taxon>Gigasporaceae</taxon>
        <taxon>Racocetra</taxon>
    </lineage>
</organism>
<dbReference type="AlphaFoldDB" id="A0A9N9F056"/>
<feature type="non-terminal residue" evidence="1">
    <location>
        <position position="1"/>
    </location>
</feature>
<evidence type="ECO:0000313" key="2">
    <source>
        <dbReference type="Proteomes" id="UP000789396"/>
    </source>
</evidence>
<comment type="caution">
    <text evidence="1">The sequence shown here is derived from an EMBL/GenBank/DDBJ whole genome shotgun (WGS) entry which is preliminary data.</text>
</comment>
<reference evidence="1" key="1">
    <citation type="submission" date="2021-06" db="EMBL/GenBank/DDBJ databases">
        <authorList>
            <person name="Kallberg Y."/>
            <person name="Tangrot J."/>
            <person name="Rosling A."/>
        </authorList>
    </citation>
    <scope>NUCLEOTIDE SEQUENCE</scope>
    <source>
        <strain evidence="1">IN212</strain>
    </source>
</reference>
<proteinExistence type="predicted"/>
<protein>
    <submittedName>
        <fullName evidence="1">11719_t:CDS:1</fullName>
    </submittedName>
</protein>
<sequence length="172" mass="19614">MSSQLFLKEGDKVFKVNSTSGLSTISAPIVDTALLSKTYSTSTPIIDPTLLSEAYPTLEIHLEHYEENFNSLNEQQIQKEILPLQEKYVHSNTSNSQTIQATLPHSIQRRNTTRIRNLKRGTQEHVNDTQETLEAIFLEQGITWKPRAFTNFCISKNIHLADDPVVNDRLIY</sequence>
<accession>A0A9N9F056</accession>